<dbReference type="InterPro" id="IPR000182">
    <property type="entry name" value="GNAT_dom"/>
</dbReference>
<dbReference type="PANTHER" id="PTHR13947">
    <property type="entry name" value="GNAT FAMILY N-ACETYLTRANSFERASE"/>
    <property type="match status" value="1"/>
</dbReference>
<dbReference type="PANTHER" id="PTHR13947:SF37">
    <property type="entry name" value="LD18367P"/>
    <property type="match status" value="1"/>
</dbReference>
<feature type="domain" description="N-acetyltransferase" evidence="2">
    <location>
        <begin position="1"/>
        <end position="128"/>
    </location>
</feature>
<dbReference type="EMBL" id="LXJZ01000188">
    <property type="protein sequence ID" value="OAJ56030.1"/>
    <property type="molecule type" value="Genomic_DNA"/>
</dbReference>
<dbReference type="GO" id="GO:0008080">
    <property type="term" value="F:N-acetyltransferase activity"/>
    <property type="evidence" value="ECO:0007669"/>
    <property type="project" value="InterPro"/>
</dbReference>
<dbReference type="OrthoDB" id="5197788at2"/>
<dbReference type="SUPFAM" id="SSF55729">
    <property type="entry name" value="Acyl-CoA N-acyltransferases (Nat)"/>
    <property type="match status" value="1"/>
</dbReference>
<evidence type="ECO:0000313" key="5">
    <source>
        <dbReference type="Proteomes" id="UP000077961"/>
    </source>
</evidence>
<proteinExistence type="predicted"/>
<reference evidence="5 6" key="1">
    <citation type="submission" date="2016-04" db="EMBL/GenBank/DDBJ databases">
        <title>Reclassification of Paraburkholderia panaciterrae (Farh et al. 2015) Dobritsa &amp; Samadpour 2016 as a later homotypic synonym of Paraburkholderia ginsengiterrae (Farh et al. 2015) Dobritsa &amp; Samadpour 2016.</title>
        <authorList>
            <person name="Dobritsa A.P."/>
            <person name="Kutumbaka K."/>
            <person name="Samadpour M."/>
        </authorList>
    </citation>
    <scope>NUCLEOTIDE SEQUENCE [LARGE SCALE GENOMIC DNA]</scope>
    <source>
        <strain evidence="4 6">DCY85</strain>
        <strain evidence="3 5">DCY85-1</strain>
    </source>
</reference>
<dbReference type="Proteomes" id="UP000077961">
    <property type="component" value="Unassembled WGS sequence"/>
</dbReference>
<evidence type="ECO:0000313" key="4">
    <source>
        <dbReference type="EMBL" id="OAJ61559.1"/>
    </source>
</evidence>
<keyword evidence="1" id="KW-0808">Transferase</keyword>
<name>A0A1A9N7Z8_9BURK</name>
<evidence type="ECO:0000313" key="3">
    <source>
        <dbReference type="EMBL" id="OAJ56030.1"/>
    </source>
</evidence>
<dbReference type="STRING" id="1462993.A6V36_33930"/>
<gene>
    <name evidence="3" type="ORF">A6V36_33930</name>
    <name evidence="4" type="ORF">A6V37_24705</name>
</gene>
<keyword evidence="5" id="KW-1185">Reference proteome</keyword>
<evidence type="ECO:0000259" key="2">
    <source>
        <dbReference type="PROSITE" id="PS51186"/>
    </source>
</evidence>
<sequence>MMIRKARDADLGGIQTLLRANGLPVEDISMTLIEGFLVAEDARGSLVASAGLELLGSSVLLRSLAVSSKWRGKGIARELVTRLEDIARARGQHEVWLLTTTAQRFFERSGGVDKIWGRHVWSKLQRLTYWGDRHGTAMEDSSATTRNGRAGLDLLF</sequence>
<comment type="caution">
    <text evidence="4">The sequence shown here is derived from an EMBL/GenBank/DDBJ whole genome shotgun (WGS) entry which is preliminary data.</text>
</comment>
<protein>
    <recommendedName>
        <fullName evidence="2">N-acetyltransferase domain-containing protein</fullName>
    </recommendedName>
</protein>
<dbReference type="CDD" id="cd04301">
    <property type="entry name" value="NAT_SF"/>
    <property type="match status" value="1"/>
</dbReference>
<dbReference type="InterPro" id="IPR050769">
    <property type="entry name" value="NAT_camello-type"/>
</dbReference>
<evidence type="ECO:0000256" key="1">
    <source>
        <dbReference type="ARBA" id="ARBA00022679"/>
    </source>
</evidence>
<dbReference type="PROSITE" id="PS51186">
    <property type="entry name" value="GNAT"/>
    <property type="match status" value="1"/>
</dbReference>
<dbReference type="AlphaFoldDB" id="A0A1A9N7Z8"/>
<organism evidence="4 6">
    <name type="scientific">Paraburkholderia ginsengiterrae</name>
    <dbReference type="NCBI Taxonomy" id="1462993"/>
    <lineage>
        <taxon>Bacteria</taxon>
        <taxon>Pseudomonadati</taxon>
        <taxon>Pseudomonadota</taxon>
        <taxon>Betaproteobacteria</taxon>
        <taxon>Burkholderiales</taxon>
        <taxon>Burkholderiaceae</taxon>
        <taxon>Paraburkholderia</taxon>
    </lineage>
</organism>
<dbReference type="InterPro" id="IPR016181">
    <property type="entry name" value="Acyl_CoA_acyltransferase"/>
</dbReference>
<dbReference type="Pfam" id="PF00583">
    <property type="entry name" value="Acetyltransf_1"/>
    <property type="match status" value="1"/>
</dbReference>
<accession>A0A1A9N7Z8</accession>
<dbReference type="EMBL" id="LXKA01000209">
    <property type="protein sequence ID" value="OAJ61559.1"/>
    <property type="molecule type" value="Genomic_DNA"/>
</dbReference>
<evidence type="ECO:0000313" key="6">
    <source>
        <dbReference type="Proteomes" id="UP000078116"/>
    </source>
</evidence>
<dbReference type="Proteomes" id="UP000078116">
    <property type="component" value="Unassembled WGS sequence"/>
</dbReference>
<dbReference type="Gene3D" id="3.40.630.30">
    <property type="match status" value="1"/>
</dbReference>